<feature type="transmembrane region" description="Helical" evidence="2">
    <location>
        <begin position="119"/>
        <end position="140"/>
    </location>
</feature>
<gene>
    <name evidence="3" type="ORF">KSP40_PGU006633</name>
</gene>
<accession>A0ABR2MTW3</accession>
<evidence type="ECO:0000313" key="3">
    <source>
        <dbReference type="EMBL" id="KAK8967632.1"/>
    </source>
</evidence>
<keyword evidence="2" id="KW-0472">Membrane</keyword>
<reference evidence="3 4" key="1">
    <citation type="journal article" date="2022" name="Nat. Plants">
        <title>Genomes of leafy and leafless Platanthera orchids illuminate the evolution of mycoheterotrophy.</title>
        <authorList>
            <person name="Li M.H."/>
            <person name="Liu K.W."/>
            <person name="Li Z."/>
            <person name="Lu H.C."/>
            <person name="Ye Q.L."/>
            <person name="Zhang D."/>
            <person name="Wang J.Y."/>
            <person name="Li Y.F."/>
            <person name="Zhong Z.M."/>
            <person name="Liu X."/>
            <person name="Yu X."/>
            <person name="Liu D.K."/>
            <person name="Tu X.D."/>
            <person name="Liu B."/>
            <person name="Hao Y."/>
            <person name="Liao X.Y."/>
            <person name="Jiang Y.T."/>
            <person name="Sun W.H."/>
            <person name="Chen J."/>
            <person name="Chen Y.Q."/>
            <person name="Ai Y."/>
            <person name="Zhai J.W."/>
            <person name="Wu S.S."/>
            <person name="Zhou Z."/>
            <person name="Hsiao Y.Y."/>
            <person name="Wu W.L."/>
            <person name="Chen Y.Y."/>
            <person name="Lin Y.F."/>
            <person name="Hsu J.L."/>
            <person name="Li C.Y."/>
            <person name="Wang Z.W."/>
            <person name="Zhao X."/>
            <person name="Zhong W.Y."/>
            <person name="Ma X.K."/>
            <person name="Ma L."/>
            <person name="Huang J."/>
            <person name="Chen G.Z."/>
            <person name="Huang M.Z."/>
            <person name="Huang L."/>
            <person name="Peng D.H."/>
            <person name="Luo Y.B."/>
            <person name="Zou S.Q."/>
            <person name="Chen S.P."/>
            <person name="Lan S."/>
            <person name="Tsai W.C."/>
            <person name="Van de Peer Y."/>
            <person name="Liu Z.J."/>
        </authorList>
    </citation>
    <scope>NUCLEOTIDE SEQUENCE [LARGE SCALE GENOMIC DNA]</scope>
    <source>
        <strain evidence="3">Lor288</strain>
    </source>
</reference>
<protein>
    <submittedName>
        <fullName evidence="3">Uncharacterized protein</fullName>
    </submittedName>
</protein>
<organism evidence="3 4">
    <name type="scientific">Platanthera guangdongensis</name>
    <dbReference type="NCBI Taxonomy" id="2320717"/>
    <lineage>
        <taxon>Eukaryota</taxon>
        <taxon>Viridiplantae</taxon>
        <taxon>Streptophyta</taxon>
        <taxon>Embryophyta</taxon>
        <taxon>Tracheophyta</taxon>
        <taxon>Spermatophyta</taxon>
        <taxon>Magnoliopsida</taxon>
        <taxon>Liliopsida</taxon>
        <taxon>Asparagales</taxon>
        <taxon>Orchidaceae</taxon>
        <taxon>Orchidoideae</taxon>
        <taxon>Orchideae</taxon>
        <taxon>Orchidinae</taxon>
        <taxon>Platanthera</taxon>
    </lineage>
</organism>
<dbReference type="Proteomes" id="UP001412067">
    <property type="component" value="Unassembled WGS sequence"/>
</dbReference>
<sequence length="243" mass="28134">MRSSNHNTDTVQPLPVTQIASSMSVLMRLLPGGRKLPPGDSGRKQFRHPPHTPGVRQYSTRIVIRRHVSVFSKCSPESPVRGTHGNYDQARVDSFLIQLERRHAVSLAKKLTPIVMKFYKVRFFLFEFLAADFIFLAIAACKNLEALQQEKRSDIVGSIVSITLGYNAQFKVFETLEYHYDVCEAILLWEQVTKWVCRDNQLLWTLHWILRHPLAEIHHFVRRIPGIYEQIVPHVQQEIPEPD</sequence>
<keyword evidence="2" id="KW-1133">Transmembrane helix</keyword>
<name>A0ABR2MTW3_9ASPA</name>
<proteinExistence type="predicted"/>
<feature type="region of interest" description="Disordered" evidence="1">
    <location>
        <begin position="33"/>
        <end position="54"/>
    </location>
</feature>
<evidence type="ECO:0000256" key="2">
    <source>
        <dbReference type="SAM" id="Phobius"/>
    </source>
</evidence>
<keyword evidence="2" id="KW-0812">Transmembrane</keyword>
<comment type="caution">
    <text evidence="3">The sequence shown here is derived from an EMBL/GenBank/DDBJ whole genome shotgun (WGS) entry which is preliminary data.</text>
</comment>
<keyword evidence="4" id="KW-1185">Reference proteome</keyword>
<dbReference type="EMBL" id="JBBWWR010000004">
    <property type="protein sequence ID" value="KAK8967632.1"/>
    <property type="molecule type" value="Genomic_DNA"/>
</dbReference>
<evidence type="ECO:0000256" key="1">
    <source>
        <dbReference type="SAM" id="MobiDB-lite"/>
    </source>
</evidence>
<evidence type="ECO:0000313" key="4">
    <source>
        <dbReference type="Proteomes" id="UP001412067"/>
    </source>
</evidence>